<keyword evidence="1" id="KW-0472">Membrane</keyword>
<accession>L7LX06</accession>
<name>L7LX06_RHIPC</name>
<keyword evidence="1" id="KW-0812">Transmembrane</keyword>
<sequence>MRSWTAFFVSLWFSLSFLLCFVFFFLFFHLFPFFFLSFPFISLYFYPSLATFFFSIFIRGFASVTPSNDSIRQPKSLLKCSALKKSSETLLRCPRSVAGSFPASGKSSFSSLFFLHIYITITTKNIRYTFPGIIVSSFSLKMFNSSISEWHSLKHGSTHSTALCTCAECSLQT</sequence>
<organism evidence="2">
    <name type="scientific">Rhipicephalus pulchellus</name>
    <name type="common">Yellow backed tick</name>
    <name type="synonym">Dermacentor pulchellus</name>
    <dbReference type="NCBI Taxonomy" id="72859"/>
    <lineage>
        <taxon>Eukaryota</taxon>
        <taxon>Metazoa</taxon>
        <taxon>Ecdysozoa</taxon>
        <taxon>Arthropoda</taxon>
        <taxon>Chelicerata</taxon>
        <taxon>Arachnida</taxon>
        <taxon>Acari</taxon>
        <taxon>Parasitiformes</taxon>
        <taxon>Ixodida</taxon>
        <taxon>Ixodoidea</taxon>
        <taxon>Ixodidae</taxon>
        <taxon>Rhipicephalinae</taxon>
        <taxon>Rhipicephalus</taxon>
        <taxon>Rhipicephalus</taxon>
    </lineage>
</organism>
<dbReference type="EMBL" id="GACK01008917">
    <property type="protein sequence ID" value="JAA56117.1"/>
    <property type="molecule type" value="mRNA"/>
</dbReference>
<evidence type="ECO:0000256" key="1">
    <source>
        <dbReference type="SAM" id="Phobius"/>
    </source>
</evidence>
<reference evidence="2" key="1">
    <citation type="submission" date="2012-11" db="EMBL/GenBank/DDBJ databases">
        <authorList>
            <person name="Lucero-Rivera Y.E."/>
            <person name="Tovar-Ramirez D."/>
        </authorList>
    </citation>
    <scope>NUCLEOTIDE SEQUENCE</scope>
    <source>
        <tissue evidence="2">Salivary gland</tissue>
    </source>
</reference>
<protein>
    <submittedName>
        <fullName evidence="2">Uncharacterized protein</fullName>
    </submittedName>
</protein>
<proteinExistence type="evidence at transcript level"/>
<reference evidence="2" key="2">
    <citation type="journal article" date="2015" name="J. Proteomics">
        <title>Sexual differences in the sialomes of the zebra tick, Rhipicephalus pulchellus.</title>
        <authorList>
            <person name="Tan A.W."/>
            <person name="Francischetti I.M."/>
            <person name="Slovak M."/>
            <person name="Kini R.M."/>
            <person name="Ribeiro J.M."/>
        </authorList>
    </citation>
    <scope>NUCLEOTIDE SEQUENCE</scope>
    <source>
        <tissue evidence="2">Salivary gland</tissue>
    </source>
</reference>
<feature type="transmembrane region" description="Helical" evidence="1">
    <location>
        <begin position="43"/>
        <end position="62"/>
    </location>
</feature>
<dbReference type="AlphaFoldDB" id="L7LX06"/>
<evidence type="ECO:0000313" key="2">
    <source>
        <dbReference type="EMBL" id="JAA56117.1"/>
    </source>
</evidence>
<feature type="transmembrane region" description="Helical" evidence="1">
    <location>
        <begin position="7"/>
        <end position="31"/>
    </location>
</feature>
<keyword evidence="1" id="KW-1133">Transmembrane helix</keyword>